<dbReference type="AlphaFoldDB" id="A0A918F8I0"/>
<reference evidence="1" key="1">
    <citation type="journal article" date="2014" name="Int. J. Syst. Evol. Microbiol.">
        <title>Complete genome sequence of Corynebacterium casei LMG S-19264T (=DSM 44701T), isolated from a smear-ripened cheese.</title>
        <authorList>
            <consortium name="US DOE Joint Genome Institute (JGI-PGF)"/>
            <person name="Walter F."/>
            <person name="Albersmeier A."/>
            <person name="Kalinowski J."/>
            <person name="Ruckert C."/>
        </authorList>
    </citation>
    <scope>NUCLEOTIDE SEQUENCE</scope>
    <source>
        <strain evidence="1">JCM 31311</strain>
    </source>
</reference>
<dbReference type="RefSeq" id="WP_189091747.1">
    <property type="nucleotide sequence ID" value="NZ_BMQL01000022.1"/>
</dbReference>
<evidence type="ECO:0000313" key="1">
    <source>
        <dbReference type="EMBL" id="GGR18960.1"/>
    </source>
</evidence>
<accession>A0A918F8I0</accession>
<dbReference type="EMBL" id="BMQL01000022">
    <property type="protein sequence ID" value="GGR18960.1"/>
    <property type="molecule type" value="Genomic_DNA"/>
</dbReference>
<name>A0A918F8I0_9DEIO</name>
<gene>
    <name evidence="1" type="ORF">GCM10008957_34530</name>
</gene>
<protein>
    <submittedName>
        <fullName evidence="1">Uncharacterized protein</fullName>
    </submittedName>
</protein>
<organism evidence="1 2">
    <name type="scientific">Deinococcus ruber</name>
    <dbReference type="NCBI Taxonomy" id="1848197"/>
    <lineage>
        <taxon>Bacteria</taxon>
        <taxon>Thermotogati</taxon>
        <taxon>Deinococcota</taxon>
        <taxon>Deinococci</taxon>
        <taxon>Deinococcales</taxon>
        <taxon>Deinococcaceae</taxon>
        <taxon>Deinococcus</taxon>
    </lineage>
</organism>
<sequence>MNELLAMLGLNFGAHVPVQLIPVIIEVGRDLADGNTHLSERSRADLGEAIEQCKRGEL</sequence>
<proteinExistence type="predicted"/>
<evidence type="ECO:0000313" key="2">
    <source>
        <dbReference type="Proteomes" id="UP000603865"/>
    </source>
</evidence>
<dbReference type="Proteomes" id="UP000603865">
    <property type="component" value="Unassembled WGS sequence"/>
</dbReference>
<comment type="caution">
    <text evidence="1">The sequence shown here is derived from an EMBL/GenBank/DDBJ whole genome shotgun (WGS) entry which is preliminary data.</text>
</comment>
<keyword evidence="2" id="KW-1185">Reference proteome</keyword>
<reference evidence="1" key="2">
    <citation type="submission" date="2020-09" db="EMBL/GenBank/DDBJ databases">
        <authorList>
            <person name="Sun Q."/>
            <person name="Ohkuma M."/>
        </authorList>
    </citation>
    <scope>NUCLEOTIDE SEQUENCE</scope>
    <source>
        <strain evidence="1">JCM 31311</strain>
    </source>
</reference>